<proteinExistence type="predicted"/>
<dbReference type="EMBL" id="JBHSGI010000033">
    <property type="protein sequence ID" value="MFC4671588.1"/>
    <property type="molecule type" value="Genomic_DNA"/>
</dbReference>
<feature type="domain" description="N-acetyltransferase" evidence="3">
    <location>
        <begin position="1"/>
        <end position="158"/>
    </location>
</feature>
<organism evidence="4 5">
    <name type="scientific">Seohaeicola nanhaiensis</name>
    <dbReference type="NCBI Taxonomy" id="1387282"/>
    <lineage>
        <taxon>Bacteria</taxon>
        <taxon>Pseudomonadati</taxon>
        <taxon>Pseudomonadota</taxon>
        <taxon>Alphaproteobacteria</taxon>
        <taxon>Rhodobacterales</taxon>
        <taxon>Roseobacteraceae</taxon>
        <taxon>Seohaeicola</taxon>
    </lineage>
</organism>
<name>A0ABV9KNQ5_9RHOB</name>
<comment type="caution">
    <text evidence="4">The sequence shown here is derived from an EMBL/GenBank/DDBJ whole genome shotgun (WGS) entry which is preliminary data.</text>
</comment>
<dbReference type="CDD" id="cd04301">
    <property type="entry name" value="NAT_SF"/>
    <property type="match status" value="1"/>
</dbReference>
<dbReference type="InterPro" id="IPR050832">
    <property type="entry name" value="Bact_Acetyltransf"/>
</dbReference>
<dbReference type="Gene3D" id="3.40.630.30">
    <property type="match status" value="1"/>
</dbReference>
<evidence type="ECO:0000313" key="5">
    <source>
        <dbReference type="Proteomes" id="UP001595973"/>
    </source>
</evidence>
<dbReference type="Proteomes" id="UP001595973">
    <property type="component" value="Unassembled WGS sequence"/>
</dbReference>
<keyword evidence="5" id="KW-1185">Reference proteome</keyword>
<protein>
    <submittedName>
        <fullName evidence="4">GNAT family N-acetyltransferase</fullName>
        <ecNumber evidence="4">2.3.-.-</ecNumber>
    </submittedName>
</protein>
<dbReference type="PROSITE" id="PS51186">
    <property type="entry name" value="GNAT"/>
    <property type="match status" value="1"/>
</dbReference>
<reference evidence="5" key="1">
    <citation type="journal article" date="2019" name="Int. J. Syst. Evol. Microbiol.">
        <title>The Global Catalogue of Microorganisms (GCM) 10K type strain sequencing project: providing services to taxonomists for standard genome sequencing and annotation.</title>
        <authorList>
            <consortium name="The Broad Institute Genomics Platform"/>
            <consortium name="The Broad Institute Genome Sequencing Center for Infectious Disease"/>
            <person name="Wu L."/>
            <person name="Ma J."/>
        </authorList>
    </citation>
    <scope>NUCLEOTIDE SEQUENCE [LARGE SCALE GENOMIC DNA]</scope>
    <source>
        <strain evidence="5">CGMCC 4.7283</strain>
    </source>
</reference>
<dbReference type="InterPro" id="IPR016181">
    <property type="entry name" value="Acyl_CoA_acyltransferase"/>
</dbReference>
<dbReference type="Pfam" id="PF13673">
    <property type="entry name" value="Acetyltransf_10"/>
    <property type="match status" value="1"/>
</dbReference>
<dbReference type="SUPFAM" id="SSF55729">
    <property type="entry name" value="Acyl-CoA N-acyltransferases (Nat)"/>
    <property type="match status" value="1"/>
</dbReference>
<gene>
    <name evidence="4" type="ORF">ACFO5X_23755</name>
</gene>
<evidence type="ECO:0000259" key="3">
    <source>
        <dbReference type="PROSITE" id="PS51186"/>
    </source>
</evidence>
<keyword evidence="1 4" id="KW-0808">Transferase</keyword>
<keyword evidence="2 4" id="KW-0012">Acyltransferase</keyword>
<dbReference type="EC" id="2.3.-.-" evidence="4"/>
<accession>A0ABV9KNQ5</accession>
<evidence type="ECO:0000256" key="1">
    <source>
        <dbReference type="ARBA" id="ARBA00022679"/>
    </source>
</evidence>
<dbReference type="RefSeq" id="WP_380722360.1">
    <property type="nucleotide sequence ID" value="NZ_JBHSGI010000033.1"/>
</dbReference>
<evidence type="ECO:0000256" key="2">
    <source>
        <dbReference type="ARBA" id="ARBA00023315"/>
    </source>
</evidence>
<evidence type="ECO:0000313" key="4">
    <source>
        <dbReference type="EMBL" id="MFC4671588.1"/>
    </source>
</evidence>
<dbReference type="GO" id="GO:0016746">
    <property type="term" value="F:acyltransferase activity"/>
    <property type="evidence" value="ECO:0007669"/>
    <property type="project" value="UniProtKB-KW"/>
</dbReference>
<dbReference type="PANTHER" id="PTHR43877">
    <property type="entry name" value="AMINOALKYLPHOSPHONATE N-ACETYLTRANSFERASE-RELATED-RELATED"/>
    <property type="match status" value="1"/>
</dbReference>
<dbReference type="InterPro" id="IPR000182">
    <property type="entry name" value="GNAT_dom"/>
</dbReference>
<sequence>MVRPTTGADLAEVDVLLARAYPKLLKAAYPPSVLVTALPLIARAQPALLASGSYYAVERDGRIAGVGGWTRDRAVPGRGHVRHVATDDRELRQGVGRALLSHIAAEAFAAGLRELECWATRNAVPFYAAIGFAEEGPMEVQLQPGITFPAVRMRLDLKQAAG</sequence>
<dbReference type="PANTHER" id="PTHR43877:SF2">
    <property type="entry name" value="AMINOALKYLPHOSPHONATE N-ACETYLTRANSFERASE-RELATED"/>
    <property type="match status" value="1"/>
</dbReference>